<keyword evidence="3" id="KW-1185">Reference proteome</keyword>
<dbReference type="InterPro" id="IPR052961">
    <property type="entry name" value="Oxido-Kinase-like_Enzymes"/>
</dbReference>
<dbReference type="InterPro" id="IPR011009">
    <property type="entry name" value="Kinase-like_dom_sf"/>
</dbReference>
<dbReference type="PANTHER" id="PTHR23020:SF41">
    <property type="entry name" value="AMINOGLYCOSIDE PHOSPHOTRANSFERASE DOMAIN-CONTAINING PROTEIN"/>
    <property type="match status" value="1"/>
</dbReference>
<organism evidence="2 3">
    <name type="scientific">Aphanomyces euteiches</name>
    <dbReference type="NCBI Taxonomy" id="100861"/>
    <lineage>
        <taxon>Eukaryota</taxon>
        <taxon>Sar</taxon>
        <taxon>Stramenopiles</taxon>
        <taxon>Oomycota</taxon>
        <taxon>Saprolegniomycetes</taxon>
        <taxon>Saprolegniales</taxon>
        <taxon>Verrucalvaceae</taxon>
        <taxon>Aphanomyces</taxon>
    </lineage>
</organism>
<sequence length="347" mass="38726">MEEALVKSTVRGVFEDAMAIQVDDMDVGVLSRVFQVTVSFEDRPLRVLVAKCPRPEFPFLHSMFSVETAFYTQTKHDGIPFLLPTLIHASSEIVVLDRVDHVVRYASKDGCPAERVVPVLRTLGRMHGHYWGQSFPQLAQIPGIGVNLSAEAKQTQFASLFQPFLDELNDASLAAKVAPLCEQLCLGQVLTFIHNTVETWEHKSLLHGDFHVANMLFDASSDDKIWLVDWATSGASNPLRDVAFFFIVGVTTNVRRAVECEAMGAYFKALNTSDVSLDDIWHMYRLCLVNQFVILVVYNALTMSLTKQGSSAEKQEALRQGFLETNRRASAAFLDAFPHLVETLASK</sequence>
<evidence type="ECO:0000313" key="2">
    <source>
        <dbReference type="EMBL" id="KAF0723526.1"/>
    </source>
</evidence>
<feature type="domain" description="CHK kinase-like" evidence="1">
    <location>
        <begin position="93"/>
        <end position="276"/>
    </location>
</feature>
<proteinExistence type="predicted"/>
<dbReference type="InterPro" id="IPR015897">
    <property type="entry name" value="CHK_kinase-like"/>
</dbReference>
<dbReference type="InterPro" id="IPR004119">
    <property type="entry name" value="EcKL"/>
</dbReference>
<dbReference type="SUPFAM" id="SSF56112">
    <property type="entry name" value="Protein kinase-like (PK-like)"/>
    <property type="match status" value="1"/>
</dbReference>
<dbReference type="Gene3D" id="3.90.1200.10">
    <property type="match status" value="1"/>
</dbReference>
<dbReference type="EMBL" id="VJMJ01000304">
    <property type="protein sequence ID" value="KAF0723526.1"/>
    <property type="molecule type" value="Genomic_DNA"/>
</dbReference>
<evidence type="ECO:0000259" key="1">
    <source>
        <dbReference type="SMART" id="SM00587"/>
    </source>
</evidence>
<dbReference type="Proteomes" id="UP000481153">
    <property type="component" value="Unassembled WGS sequence"/>
</dbReference>
<dbReference type="Pfam" id="PF02958">
    <property type="entry name" value="EcKL"/>
    <property type="match status" value="1"/>
</dbReference>
<dbReference type="PANTHER" id="PTHR23020">
    <property type="entry name" value="UNCHARACTERIZED NUCLEAR HORMONE RECEPTOR-RELATED"/>
    <property type="match status" value="1"/>
</dbReference>
<dbReference type="SMART" id="SM00587">
    <property type="entry name" value="CHK"/>
    <property type="match status" value="1"/>
</dbReference>
<gene>
    <name evidence="2" type="ORF">Ae201684_017606</name>
</gene>
<dbReference type="VEuPathDB" id="FungiDB:AeMF1_013820"/>
<protein>
    <recommendedName>
        <fullName evidence="1">CHK kinase-like domain-containing protein</fullName>
    </recommendedName>
</protein>
<evidence type="ECO:0000313" key="3">
    <source>
        <dbReference type="Proteomes" id="UP000481153"/>
    </source>
</evidence>
<accession>A0A6G0W8U3</accession>
<comment type="caution">
    <text evidence="2">The sequence shown here is derived from an EMBL/GenBank/DDBJ whole genome shotgun (WGS) entry which is preliminary data.</text>
</comment>
<name>A0A6G0W8U3_9STRA</name>
<reference evidence="2 3" key="1">
    <citation type="submission" date="2019-07" db="EMBL/GenBank/DDBJ databases">
        <title>Genomics analysis of Aphanomyces spp. identifies a new class of oomycete effector associated with host adaptation.</title>
        <authorList>
            <person name="Gaulin E."/>
        </authorList>
    </citation>
    <scope>NUCLEOTIDE SEQUENCE [LARGE SCALE GENOMIC DNA]</scope>
    <source>
        <strain evidence="2 3">ATCC 201684</strain>
    </source>
</reference>
<dbReference type="AlphaFoldDB" id="A0A6G0W8U3"/>